<dbReference type="Proteomes" id="UP000317043">
    <property type="component" value="Unassembled WGS sequence"/>
</dbReference>
<evidence type="ECO:0000313" key="1">
    <source>
        <dbReference type="EMBL" id="TQL76952.1"/>
    </source>
</evidence>
<accession>A0A543AWK5</accession>
<evidence type="ECO:0000313" key="2">
    <source>
        <dbReference type="Proteomes" id="UP000317043"/>
    </source>
</evidence>
<keyword evidence="2" id="KW-1185">Reference proteome</keyword>
<reference evidence="1 2" key="1">
    <citation type="submission" date="2019-06" db="EMBL/GenBank/DDBJ databases">
        <title>Sequencing the genomes of 1000 actinobacteria strains.</title>
        <authorList>
            <person name="Klenk H.-P."/>
        </authorList>
    </citation>
    <scope>NUCLEOTIDE SEQUENCE [LARGE SCALE GENOMIC DNA]</scope>
    <source>
        <strain evidence="1 2">DSM 45928</strain>
    </source>
</reference>
<name>A0A543AWK5_9ACTN</name>
<dbReference type="RefSeq" id="WP_142039138.1">
    <property type="nucleotide sequence ID" value="NZ_JBHTGS010000001.1"/>
</dbReference>
<dbReference type="InParanoid" id="A0A543AWK5"/>
<dbReference type="AlphaFoldDB" id="A0A543AWK5"/>
<comment type="caution">
    <text evidence="1">The sequence shown here is derived from an EMBL/GenBank/DDBJ whole genome shotgun (WGS) entry which is preliminary data.</text>
</comment>
<sequence>MDGEIRGLSSVSTDGSQACVVVAAPHNGGMRPSRESYCEALISTEDGSVLAPPTGLANEQRVFGPDGGHVYRSAGQIHFTDADLTVTASMAEPPELVHATLIGYTV</sequence>
<gene>
    <name evidence="1" type="ORF">FB566_2496</name>
</gene>
<protein>
    <submittedName>
        <fullName evidence="1">Uncharacterized protein</fullName>
    </submittedName>
</protein>
<proteinExistence type="predicted"/>
<dbReference type="EMBL" id="VFOW01000001">
    <property type="protein sequence ID" value="TQL76952.1"/>
    <property type="molecule type" value="Genomic_DNA"/>
</dbReference>
<organism evidence="1 2">
    <name type="scientific">Stackebrandtia endophytica</name>
    <dbReference type="NCBI Taxonomy" id="1496996"/>
    <lineage>
        <taxon>Bacteria</taxon>
        <taxon>Bacillati</taxon>
        <taxon>Actinomycetota</taxon>
        <taxon>Actinomycetes</taxon>
        <taxon>Glycomycetales</taxon>
        <taxon>Glycomycetaceae</taxon>
        <taxon>Stackebrandtia</taxon>
    </lineage>
</organism>